<dbReference type="PANTHER" id="PTHR41313">
    <property type="entry name" value="ADENINE-SPECIFIC METHYLTRANSFERASE"/>
    <property type="match status" value="1"/>
</dbReference>
<evidence type="ECO:0000313" key="4">
    <source>
        <dbReference type="EMBL" id="GAB0173582.1"/>
    </source>
</evidence>
<dbReference type="InterPro" id="IPR052933">
    <property type="entry name" value="DNA_Protect_Modify"/>
</dbReference>
<dbReference type="Pfam" id="PF04851">
    <property type="entry name" value="ResIII"/>
    <property type="match status" value="1"/>
</dbReference>
<evidence type="ECO:0000313" key="5">
    <source>
        <dbReference type="Proteomes" id="UP001562457"/>
    </source>
</evidence>
<comment type="caution">
    <text evidence="4">The sequence shown here is derived from an EMBL/GenBank/DDBJ whole genome shotgun (WGS) entry which is preliminary data.</text>
</comment>
<dbReference type="EMBL" id="BAAFHN010000046">
    <property type="protein sequence ID" value="GAB0173582.1"/>
    <property type="molecule type" value="Genomic_DNA"/>
</dbReference>
<dbReference type="InterPro" id="IPR029063">
    <property type="entry name" value="SAM-dependent_MTases_sf"/>
</dbReference>
<dbReference type="PROSITE" id="PS51194">
    <property type="entry name" value="HELICASE_CTER"/>
    <property type="match status" value="1"/>
</dbReference>
<dbReference type="Pfam" id="PF00271">
    <property type="entry name" value="Helicase_C"/>
    <property type="match status" value="1"/>
</dbReference>
<name>A0ABQ0D5F1_9HELI</name>
<dbReference type="Gene3D" id="3.40.50.300">
    <property type="entry name" value="P-loop containing nucleotide triphosphate hydrolases"/>
    <property type="match status" value="2"/>
</dbReference>
<dbReference type="RefSeq" id="WP_369607656.1">
    <property type="nucleotide sequence ID" value="NZ_BAAFHN010000046.1"/>
</dbReference>
<dbReference type="SUPFAM" id="SSF53335">
    <property type="entry name" value="S-adenosyl-L-methionine-dependent methyltransferases"/>
    <property type="match status" value="1"/>
</dbReference>
<protein>
    <recommendedName>
        <fullName evidence="6">Site-specific DNA-methyltransferase (adenine-specific)</fullName>
    </recommendedName>
</protein>
<accession>A0ABQ0D5F1</accession>
<sequence>MARPKKDLYQGRSLFDFIEQDIKHNFKTLDQGEVNEQGNNTRGNEATSNTAEYIHTSSRILEKDKVANKQRKSVVYDGNDGLMRVKNTRTNRHADAYGGQSLFSYEQGGMGREGKHNETEIAGREEKGRGLSDTSTRELYLSRRQGHGEIGETIATTRLHSNTHNEVREHLEGGSLRQLWNEDTHSVDVLLGGNDGRFRDSQSRNTQSLMRTKELRTRNTREQRSTEVETRGLFGLGYSTDEGNELLQVYPTDHTEIRQELSKRVEQESLRIDFRANGDPHIGSPKSRFNKNIEAITLLKQLEQEERYATLEEQKVLNLFSSWGGIPQAFDINNKDWQQEYELLQSILSKEEYERARNATQDAFYTPEIIIDAIYKGLEQLGFNNTPHTKEIFEPSIGIGSFLSYAHKYGNNYAFSGIELDDITYRIAKKLYPNQEIFLGGFQNHGFNRDYDAFIGNPPYGEKKIADELSVNLNGLLVCDYFVAKSIQNTKQDGIIAFVVSDRFLDKTQNHVRGLIAKEASFLGAIRLPNNTFKGRANTGVTTDIVFFKKGFDATINKDWIESKSYIQREGKEYNINEYFLNNPQHIAGDLELVTTEYQDYKIICTPNKDKVLTLQLDAFIKSLPKDVYRYRETTYKQDMKIIPKDSLQYQHIKDYLATIESGNYFVLEDEIYQKTKLETQDNIQVVIPLIPNQKDKTRIVKMIAIRDTLNSLITLEKNSQEDQVLDPLRQKLNRLYDDFVKTEGYLNRDVNKKAFRHDRHSNKILALEKNYNKGISKSVAIKHGVAPMNPSAEKSDIFYKRTIAPYTKVVAHTPKEALIASLNEFGNIDLDYMQKLLQKSVNDINNSSNKITQYSKDSIKNSLLHEKLIFINHNNPSEYILANHYLSGNVKKKYKEVKAILEDMQSSMSNDLRMHLKSNLESLEQILPKDLKATQINAEFGAAWIPMSYYYDFFTQILESPRETIVLHHNDKTGEWTFKINDVISNKARTNYATNRISVAKLIEHALQRKPIKIYDTYMKDDKEVREFNAKESTLANTKVEQLKFNFKEWIYKDYERRNAIENIYNETFNTDVTPYYDGSHLHLQDFNVNITLRPHQKNAIWGAIQENSLIIDHQVGAGKTLVGICALMEQKRMGILKKPLIIVPNHILFQWKDSFIKAYPNANILVATKDDLLKDKREQFFANIATNDYDAIIMTHSQFKFLPAPYAVIKERIEEDIEIMKDIIARKQEDSQESKYSIKRQEAQLDNFKVKLQTLMQDHKKSKSLDFSELGIDCIMVDEAHEFKNLLLTTSMGDISGLGNLKGSQKAYDLFAKTQYLHNNNKKVYFLTGTPISNSIAELYTLQRYIQPNTLKEKGIYCFDDWASVFGEVSSQWELDSSGINYKMVSRFNKFNNVPELSKMYKSVANIVTNEDVQKYHKNFVPKLYNDKPINVVAQRSLEVANFIGVQDEHGIWNKGSIVWRMEHFSDDPIRNNMLACTTDARKAGLDYRLIDPNAPDYENSKVNKLIENLVYEYKAWEADKGTQLVFCDLSTPKSHSQKIDSNSFSHQNYRNIHQENEPNKSIESDTEHTDDFTNINDILDSQDQEIDEKDENLSQDEILAKNAKFDVYSDILIKLTQQGIPQNEIRFIHDAKTDLQKSELFSLVNSGKVRILIGSTQKMGAGTNVQERIVALHHLDCPWRPSDLEQRRGRAIRQGNKLFERDVENFRMKEYRYATEQTYDARMWQVIESKAKSIEQFRNADSNTRSLEDISMGSADAASMKAEATGNPLILTQVQLSNDLRKEEMLYNAYKKEIHDNEDRLQDKITRLAQAQQQIHDYKQLKAILDNNKTAHFSGKYAINSIDGLQELKDFIVYKDDTSKANKQIQENLSINLNKTINLLIHDNTKEYKLFEYRGLEITAEVNNNVLQVFVQKDKLVFEPSNLVFIRKENEIEDFNTKVTLAGLFTRINNFYNGVDKAIENSQNHVVRLEKEINELQEITQNTQEYPRKQYLDALRLDNTLILNEIEKSSKQKDYKSNFIPTSSIILENMNKKQQSESIIKEKDHEL</sequence>
<evidence type="ECO:0008006" key="6">
    <source>
        <dbReference type="Google" id="ProtNLM"/>
    </source>
</evidence>
<keyword evidence="5" id="KW-1185">Reference proteome</keyword>
<dbReference type="Gene3D" id="3.40.50.150">
    <property type="entry name" value="Vaccinia Virus protein VP39"/>
    <property type="match status" value="1"/>
</dbReference>
<organism evidence="4 5">
    <name type="scientific">Helicobacter trogontum</name>
    <dbReference type="NCBI Taxonomy" id="50960"/>
    <lineage>
        <taxon>Bacteria</taxon>
        <taxon>Pseudomonadati</taxon>
        <taxon>Campylobacterota</taxon>
        <taxon>Epsilonproteobacteria</taxon>
        <taxon>Campylobacterales</taxon>
        <taxon>Helicobacteraceae</taxon>
        <taxon>Helicobacter</taxon>
    </lineage>
</organism>
<proteinExistence type="predicted"/>
<feature type="domain" description="Helicase ATP-binding" evidence="2">
    <location>
        <begin position="1102"/>
        <end position="1351"/>
    </location>
</feature>
<feature type="coiled-coil region" evidence="1">
    <location>
        <begin position="1783"/>
        <end position="1831"/>
    </location>
</feature>
<feature type="coiled-coil region" evidence="1">
    <location>
        <begin position="1962"/>
        <end position="1989"/>
    </location>
</feature>
<dbReference type="SMART" id="SM00487">
    <property type="entry name" value="DEXDc"/>
    <property type="match status" value="1"/>
</dbReference>
<dbReference type="InterPro" id="IPR006935">
    <property type="entry name" value="Helicase/UvrB_N"/>
</dbReference>
<dbReference type="InterPro" id="IPR011639">
    <property type="entry name" value="MethylTrfase_TaqI-like_dom"/>
</dbReference>
<dbReference type="PROSITE" id="PS51192">
    <property type="entry name" value="HELICASE_ATP_BIND_1"/>
    <property type="match status" value="1"/>
</dbReference>
<dbReference type="Proteomes" id="UP001562457">
    <property type="component" value="Unassembled WGS sequence"/>
</dbReference>
<dbReference type="InterPro" id="IPR027417">
    <property type="entry name" value="P-loop_NTPase"/>
</dbReference>
<evidence type="ECO:0000259" key="2">
    <source>
        <dbReference type="PROSITE" id="PS51192"/>
    </source>
</evidence>
<evidence type="ECO:0000259" key="3">
    <source>
        <dbReference type="PROSITE" id="PS51194"/>
    </source>
</evidence>
<dbReference type="SMART" id="SM00490">
    <property type="entry name" value="HELICc"/>
    <property type="match status" value="1"/>
</dbReference>
<feature type="domain" description="Helicase C-terminal" evidence="3">
    <location>
        <begin position="1577"/>
        <end position="1751"/>
    </location>
</feature>
<dbReference type="Pfam" id="PF07669">
    <property type="entry name" value="Eco57I"/>
    <property type="match status" value="1"/>
</dbReference>
<evidence type="ECO:0000256" key="1">
    <source>
        <dbReference type="SAM" id="Coils"/>
    </source>
</evidence>
<keyword evidence="1" id="KW-0175">Coiled coil</keyword>
<dbReference type="InterPro" id="IPR001650">
    <property type="entry name" value="Helicase_C-like"/>
</dbReference>
<reference evidence="4 5" key="1">
    <citation type="submission" date="2024-06" db="EMBL/GenBank/DDBJ databases">
        <title>Draft genome sequence of Helicobacter trogontum NHP16-4001.</title>
        <authorList>
            <person name="Rimbara E."/>
            <person name="Suzuki M."/>
        </authorList>
    </citation>
    <scope>NUCLEOTIDE SEQUENCE [LARGE SCALE GENOMIC DNA]</scope>
    <source>
        <strain evidence="4 5">NHP16-4001</strain>
    </source>
</reference>
<dbReference type="InterPro" id="IPR014001">
    <property type="entry name" value="Helicase_ATP-bd"/>
</dbReference>
<dbReference type="SUPFAM" id="SSF52540">
    <property type="entry name" value="P-loop containing nucleoside triphosphate hydrolases"/>
    <property type="match status" value="2"/>
</dbReference>
<dbReference type="PANTHER" id="PTHR41313:SF1">
    <property type="entry name" value="DNA METHYLASE ADENINE-SPECIFIC DOMAIN-CONTAINING PROTEIN"/>
    <property type="match status" value="1"/>
</dbReference>
<feature type="coiled-coil region" evidence="1">
    <location>
        <begin position="1212"/>
        <end position="1260"/>
    </location>
</feature>
<gene>
    <name evidence="4" type="ORF">NHP164001_16020</name>
</gene>
<dbReference type="PRINTS" id="PR00507">
    <property type="entry name" value="N12N6MTFRASE"/>
</dbReference>